<keyword evidence="10" id="KW-1185">Reference proteome</keyword>
<comment type="subcellular location">
    <subcellularLocation>
        <location evidence="1">Membrane</location>
        <topology evidence="1">Multi-pass membrane protein</topology>
    </subcellularLocation>
</comment>
<dbReference type="InterPro" id="IPR000537">
    <property type="entry name" value="UbiA_prenyltransferase"/>
</dbReference>
<dbReference type="GO" id="GO:0004659">
    <property type="term" value="F:prenyltransferase activity"/>
    <property type="evidence" value="ECO:0007669"/>
    <property type="project" value="InterPro"/>
</dbReference>
<feature type="transmembrane region" description="Helical" evidence="8">
    <location>
        <begin position="40"/>
        <end position="61"/>
    </location>
</feature>
<keyword evidence="6 8" id="KW-1133">Transmembrane helix</keyword>
<dbReference type="InterPro" id="IPR044878">
    <property type="entry name" value="UbiA_sf"/>
</dbReference>
<feature type="transmembrane region" description="Helical" evidence="8">
    <location>
        <begin position="91"/>
        <end position="109"/>
    </location>
</feature>
<sequence length="314" mass="35762">MTLKGFLKLVEIQTKLASMIPFMTGTIFCIYRYGNFKFSNFVLMFVSLLSFDMTTTAVNNYMDYRNAKKREGYGFEIHNSIVRNNLTETSVKTVIFTLLTIAVASGIILAINTNIIVLIIGIVSFCIGILYTWGPVPINRTPFGEIFSGFFMGFVIIFLSVYIHLDINSFLKLSYNGLYHSLRFDIFEIIIVFAVSLPCTLSISNIMLANNICDMEDDRENARHTLPLYIGKEQSLRLFSALYFISYAAIVFSVILRAVPIFSLLTLLTVYPLTVNLRLFYFKQTKKHTFSLSIKNFMLICVSYLATIVLGLFI</sequence>
<protein>
    <submittedName>
        <fullName evidence="9">1,4-dihydroxy-2-naphthoate octaprenyltransferase</fullName>
    </submittedName>
</protein>
<keyword evidence="5 8" id="KW-0812">Transmembrane</keyword>
<comment type="pathway">
    <text evidence="2">Quinol/quinone metabolism; menaquinone biosynthesis.</text>
</comment>
<dbReference type="Gene3D" id="1.10.357.140">
    <property type="entry name" value="UbiA prenyltransferase"/>
    <property type="match status" value="1"/>
</dbReference>
<feature type="transmembrane region" description="Helical" evidence="8">
    <location>
        <begin position="115"/>
        <end position="134"/>
    </location>
</feature>
<proteinExistence type="predicted"/>
<feature type="transmembrane region" description="Helical" evidence="8">
    <location>
        <begin position="12"/>
        <end position="34"/>
    </location>
</feature>
<evidence type="ECO:0000256" key="4">
    <source>
        <dbReference type="ARBA" id="ARBA00022679"/>
    </source>
</evidence>
<keyword evidence="3" id="KW-0474">Menaquinone biosynthesis</keyword>
<name>A0A1M6C8V3_9FIRM</name>
<dbReference type="Proteomes" id="UP000184052">
    <property type="component" value="Unassembled WGS sequence"/>
</dbReference>
<dbReference type="OrthoDB" id="9767568at2"/>
<evidence type="ECO:0000256" key="1">
    <source>
        <dbReference type="ARBA" id="ARBA00004141"/>
    </source>
</evidence>
<organism evidence="9 10">
    <name type="scientific">Dethiosulfatibacter aminovorans DSM 17477</name>
    <dbReference type="NCBI Taxonomy" id="1121476"/>
    <lineage>
        <taxon>Bacteria</taxon>
        <taxon>Bacillati</taxon>
        <taxon>Bacillota</taxon>
        <taxon>Tissierellia</taxon>
        <taxon>Dethiosulfatibacter</taxon>
    </lineage>
</organism>
<dbReference type="RefSeq" id="WP_073046956.1">
    <property type="nucleotide sequence ID" value="NZ_FQZL01000005.1"/>
</dbReference>
<keyword evidence="7 8" id="KW-0472">Membrane</keyword>
<dbReference type="AlphaFoldDB" id="A0A1M6C8V3"/>
<feature type="transmembrane region" description="Helical" evidence="8">
    <location>
        <begin position="236"/>
        <end position="255"/>
    </location>
</feature>
<evidence type="ECO:0000313" key="10">
    <source>
        <dbReference type="Proteomes" id="UP000184052"/>
    </source>
</evidence>
<evidence type="ECO:0000256" key="6">
    <source>
        <dbReference type="ARBA" id="ARBA00022989"/>
    </source>
</evidence>
<dbReference type="GO" id="GO:0009234">
    <property type="term" value="P:menaquinone biosynthetic process"/>
    <property type="evidence" value="ECO:0007669"/>
    <property type="project" value="UniProtKB-UniPathway"/>
</dbReference>
<keyword evidence="4 9" id="KW-0808">Transferase</keyword>
<dbReference type="NCBIfam" id="NF004752">
    <property type="entry name" value="PRK06080.1-4"/>
    <property type="match status" value="1"/>
</dbReference>
<evidence type="ECO:0000256" key="8">
    <source>
        <dbReference type="SAM" id="Phobius"/>
    </source>
</evidence>
<evidence type="ECO:0000256" key="3">
    <source>
        <dbReference type="ARBA" id="ARBA00022428"/>
    </source>
</evidence>
<feature type="transmembrane region" description="Helical" evidence="8">
    <location>
        <begin position="146"/>
        <end position="165"/>
    </location>
</feature>
<dbReference type="EMBL" id="FQZL01000005">
    <property type="protein sequence ID" value="SHI57406.1"/>
    <property type="molecule type" value="Genomic_DNA"/>
</dbReference>
<dbReference type="GO" id="GO:0016020">
    <property type="term" value="C:membrane"/>
    <property type="evidence" value="ECO:0007669"/>
    <property type="project" value="UniProtKB-SubCell"/>
</dbReference>
<evidence type="ECO:0000256" key="5">
    <source>
        <dbReference type="ARBA" id="ARBA00022692"/>
    </source>
</evidence>
<dbReference type="UniPathway" id="UPA00079"/>
<dbReference type="CDD" id="cd13962">
    <property type="entry name" value="PT_UbiA_UBIAD1"/>
    <property type="match status" value="1"/>
</dbReference>
<gene>
    <name evidence="9" type="ORF">SAMN02745751_00624</name>
</gene>
<dbReference type="STRING" id="1121476.SAMN02745751_00624"/>
<reference evidence="9 10" key="1">
    <citation type="submission" date="2016-11" db="EMBL/GenBank/DDBJ databases">
        <authorList>
            <person name="Jaros S."/>
            <person name="Januszkiewicz K."/>
            <person name="Wedrychowicz H."/>
        </authorList>
    </citation>
    <scope>NUCLEOTIDE SEQUENCE [LARGE SCALE GENOMIC DNA]</scope>
    <source>
        <strain evidence="9 10">DSM 17477</strain>
    </source>
</reference>
<feature type="transmembrane region" description="Helical" evidence="8">
    <location>
        <begin position="185"/>
        <end position="209"/>
    </location>
</feature>
<dbReference type="PIRSF" id="PIRSF005355">
    <property type="entry name" value="UBIAD1"/>
    <property type="match status" value="1"/>
</dbReference>
<dbReference type="Pfam" id="PF01040">
    <property type="entry name" value="UbiA"/>
    <property type="match status" value="1"/>
</dbReference>
<feature type="transmembrane region" description="Helical" evidence="8">
    <location>
        <begin position="261"/>
        <end position="281"/>
    </location>
</feature>
<dbReference type="GO" id="GO:0042371">
    <property type="term" value="P:vitamin K biosynthetic process"/>
    <property type="evidence" value="ECO:0007669"/>
    <property type="project" value="TreeGrafter"/>
</dbReference>
<evidence type="ECO:0000313" key="9">
    <source>
        <dbReference type="EMBL" id="SHI57406.1"/>
    </source>
</evidence>
<dbReference type="PANTHER" id="PTHR13929">
    <property type="entry name" value="1,4-DIHYDROXY-2-NAPHTHOATE OCTAPRENYLTRANSFERASE"/>
    <property type="match status" value="1"/>
</dbReference>
<evidence type="ECO:0000256" key="7">
    <source>
        <dbReference type="ARBA" id="ARBA00023136"/>
    </source>
</evidence>
<feature type="transmembrane region" description="Helical" evidence="8">
    <location>
        <begin position="293"/>
        <end position="313"/>
    </location>
</feature>
<accession>A0A1M6C8V3</accession>
<dbReference type="InterPro" id="IPR026046">
    <property type="entry name" value="UBIAD1"/>
</dbReference>
<evidence type="ECO:0000256" key="2">
    <source>
        <dbReference type="ARBA" id="ARBA00004863"/>
    </source>
</evidence>
<dbReference type="Gene3D" id="1.20.120.1780">
    <property type="entry name" value="UbiA prenyltransferase"/>
    <property type="match status" value="1"/>
</dbReference>
<dbReference type="PANTHER" id="PTHR13929:SF0">
    <property type="entry name" value="UBIA PRENYLTRANSFERASE DOMAIN-CONTAINING PROTEIN 1"/>
    <property type="match status" value="1"/>
</dbReference>